<organism evidence="1 2">
    <name type="scientific">Desulfosporosinus metallidurans</name>
    <dbReference type="NCBI Taxonomy" id="1888891"/>
    <lineage>
        <taxon>Bacteria</taxon>
        <taxon>Bacillati</taxon>
        <taxon>Bacillota</taxon>
        <taxon>Clostridia</taxon>
        <taxon>Eubacteriales</taxon>
        <taxon>Desulfitobacteriaceae</taxon>
        <taxon>Desulfosporosinus</taxon>
    </lineage>
</organism>
<comment type="caution">
    <text evidence="1">The sequence shown here is derived from an EMBL/GenBank/DDBJ whole genome shotgun (WGS) entry which is preliminary data.</text>
</comment>
<name>A0A1Q8QQH5_9FIRM</name>
<keyword evidence="2" id="KW-1185">Reference proteome</keyword>
<dbReference type="EMBL" id="MLBF01000032">
    <property type="protein sequence ID" value="OLN29498.1"/>
    <property type="molecule type" value="Genomic_DNA"/>
</dbReference>
<accession>A0A1Q8QQH5</accession>
<reference evidence="1 2" key="1">
    <citation type="submission" date="2016-09" db="EMBL/GenBank/DDBJ databases">
        <title>Complete genome of Desulfosporosinus sp. OL.</title>
        <authorList>
            <person name="Mardanov A."/>
            <person name="Beletsky A."/>
            <person name="Panova A."/>
            <person name="Karnachuk O."/>
            <person name="Ravin N."/>
        </authorList>
    </citation>
    <scope>NUCLEOTIDE SEQUENCE [LARGE SCALE GENOMIC DNA]</scope>
    <source>
        <strain evidence="1 2">OL</strain>
    </source>
</reference>
<proteinExistence type="predicted"/>
<sequence>MNPFYILDLGVQVRENHSSCFHEPKTAYQTVQTAEILEVKYGSE</sequence>
<evidence type="ECO:0000313" key="1">
    <source>
        <dbReference type="EMBL" id="OLN29498.1"/>
    </source>
</evidence>
<dbReference type="Proteomes" id="UP000186102">
    <property type="component" value="Unassembled WGS sequence"/>
</dbReference>
<gene>
    <name evidence="1" type="ORF">DSOL_3517</name>
</gene>
<evidence type="ECO:0000313" key="2">
    <source>
        <dbReference type="Proteomes" id="UP000186102"/>
    </source>
</evidence>
<dbReference type="AlphaFoldDB" id="A0A1Q8QQH5"/>
<protein>
    <submittedName>
        <fullName evidence="1">Uncharacterized protein</fullName>
    </submittedName>
</protein>